<dbReference type="CDD" id="cd06503">
    <property type="entry name" value="ATP-synt_Fo_b"/>
    <property type="match status" value="1"/>
</dbReference>
<name>A0A0G1WYZ1_9BACT</name>
<keyword evidence="9 12" id="KW-0066">ATP synthesis</keyword>
<evidence type="ECO:0000256" key="3">
    <source>
        <dbReference type="ARBA" id="ARBA00022547"/>
    </source>
</evidence>
<dbReference type="GO" id="GO:0046933">
    <property type="term" value="F:proton-transporting ATP synthase activity, rotational mechanism"/>
    <property type="evidence" value="ECO:0007669"/>
    <property type="project" value="UniProtKB-UniRule"/>
</dbReference>
<keyword evidence="5 12" id="KW-0375">Hydrogen ion transport</keyword>
<evidence type="ECO:0000256" key="13">
    <source>
        <dbReference type="RuleBase" id="RU003848"/>
    </source>
</evidence>
<evidence type="ECO:0000256" key="4">
    <source>
        <dbReference type="ARBA" id="ARBA00022692"/>
    </source>
</evidence>
<dbReference type="Proteomes" id="UP000034739">
    <property type="component" value="Unassembled WGS sequence"/>
</dbReference>
<feature type="transmembrane region" description="Helical" evidence="12">
    <location>
        <begin position="12"/>
        <end position="30"/>
    </location>
</feature>
<evidence type="ECO:0000256" key="5">
    <source>
        <dbReference type="ARBA" id="ARBA00022781"/>
    </source>
</evidence>
<evidence type="ECO:0000256" key="2">
    <source>
        <dbReference type="ARBA" id="ARBA00022448"/>
    </source>
</evidence>
<dbReference type="AlphaFoldDB" id="A0A0G1WYZ1"/>
<dbReference type="InterPro" id="IPR028987">
    <property type="entry name" value="ATP_synth_B-like_membr_sf"/>
</dbReference>
<dbReference type="GO" id="GO:0012505">
    <property type="term" value="C:endomembrane system"/>
    <property type="evidence" value="ECO:0007669"/>
    <property type="project" value="UniProtKB-SubCell"/>
</dbReference>
<dbReference type="Pfam" id="PF00430">
    <property type="entry name" value="ATP-synt_B"/>
    <property type="match status" value="1"/>
</dbReference>
<dbReference type="InterPro" id="IPR050059">
    <property type="entry name" value="ATP_synthase_B_chain"/>
</dbReference>
<comment type="subunit">
    <text evidence="12">F-type ATPases have 2 components, F(1) - the catalytic core - and F(0) - the membrane proton channel. F(1) has five subunits: alpha(3), beta(3), gamma(1), delta(1), epsilon(1). F(0) has three main subunits: a(1), b(2) and c(10-14). The alpha and beta chains form an alternating ring which encloses part of the gamma chain. F(1) is attached to F(0) by a central stalk formed by the gamma and epsilon chains, while a peripheral stalk is formed by the delta and b chains.</text>
</comment>
<keyword evidence="4 12" id="KW-0812">Transmembrane</keyword>
<reference evidence="15 16" key="1">
    <citation type="journal article" date="2015" name="Nature">
        <title>rRNA introns, odd ribosomes, and small enigmatic genomes across a large radiation of phyla.</title>
        <authorList>
            <person name="Brown C.T."/>
            <person name="Hug L.A."/>
            <person name="Thomas B.C."/>
            <person name="Sharon I."/>
            <person name="Castelle C.J."/>
            <person name="Singh A."/>
            <person name="Wilkins M.J."/>
            <person name="Williams K.H."/>
            <person name="Banfield J.F."/>
        </authorList>
    </citation>
    <scope>NUCLEOTIDE SEQUENCE [LARGE SCALE GENOMIC DNA]</scope>
</reference>
<keyword evidence="3 12" id="KW-0138">CF(0)</keyword>
<dbReference type="EMBL" id="LCOY01000027">
    <property type="protein sequence ID" value="KKU87445.1"/>
    <property type="molecule type" value="Genomic_DNA"/>
</dbReference>
<dbReference type="InterPro" id="IPR002146">
    <property type="entry name" value="ATP_synth_b/b'su_bac/chlpt"/>
</dbReference>
<comment type="function">
    <text evidence="10 12">F(1)F(0) ATP synthase produces ATP from ADP in the presence of a proton or sodium gradient. F-type ATPases consist of two structural domains, F(1) containing the extramembraneous catalytic core and F(0) containing the membrane proton channel, linked together by a central stalk and a peripheral stalk. During catalysis, ATP synthesis in the catalytic domain of F(1) is coupled via a rotary mechanism of the central stalk subunits to proton translocation.</text>
</comment>
<evidence type="ECO:0000256" key="11">
    <source>
        <dbReference type="ARBA" id="ARBA00037847"/>
    </source>
</evidence>
<gene>
    <name evidence="12" type="primary">atpF</name>
    <name evidence="15" type="ORF">UY16_C0027G0005</name>
</gene>
<evidence type="ECO:0000256" key="8">
    <source>
        <dbReference type="ARBA" id="ARBA00023136"/>
    </source>
</evidence>
<feature type="coiled-coil region" evidence="14">
    <location>
        <begin position="55"/>
        <end position="119"/>
    </location>
</feature>
<proteinExistence type="inferred from homology"/>
<keyword evidence="2 12" id="KW-0813">Transport</keyword>
<dbReference type="HAMAP" id="MF_01398">
    <property type="entry name" value="ATP_synth_b_bprime"/>
    <property type="match status" value="1"/>
</dbReference>
<protein>
    <recommendedName>
        <fullName evidence="12">ATP synthase subunit b</fullName>
    </recommendedName>
    <alternativeName>
        <fullName evidence="12">ATP synthase F(0) sector subunit b</fullName>
    </alternativeName>
    <alternativeName>
        <fullName evidence="12">ATPase subunit I</fullName>
    </alternativeName>
    <alternativeName>
        <fullName evidence="12">F-type ATPase subunit b</fullName>
        <shortName evidence="12">F-ATPase subunit b</shortName>
    </alternativeName>
</protein>
<evidence type="ECO:0000313" key="15">
    <source>
        <dbReference type="EMBL" id="KKU87445.1"/>
    </source>
</evidence>
<evidence type="ECO:0000313" key="16">
    <source>
        <dbReference type="Proteomes" id="UP000034739"/>
    </source>
</evidence>
<comment type="subcellular location">
    <subcellularLocation>
        <location evidence="12">Cell membrane</location>
        <topology evidence="12">Single-pass membrane protein</topology>
    </subcellularLocation>
    <subcellularLocation>
        <location evidence="11">Endomembrane system</location>
        <topology evidence="11">Single-pass membrane protein</topology>
    </subcellularLocation>
</comment>
<evidence type="ECO:0000256" key="10">
    <source>
        <dbReference type="ARBA" id="ARBA00025198"/>
    </source>
</evidence>
<keyword evidence="8 12" id="KW-0472">Membrane</keyword>
<dbReference type="Gene3D" id="6.10.250.1580">
    <property type="match status" value="1"/>
</dbReference>
<dbReference type="PANTHER" id="PTHR33445:SF2">
    <property type="entry name" value="ATP SYNTHASE SUBUNIT B', CHLOROPLASTIC"/>
    <property type="match status" value="1"/>
</dbReference>
<dbReference type="PANTHER" id="PTHR33445">
    <property type="entry name" value="ATP SYNTHASE SUBUNIT B', CHLOROPLASTIC"/>
    <property type="match status" value="1"/>
</dbReference>
<comment type="function">
    <text evidence="12">Component of the F(0) channel, it forms part of the peripheral stalk, linking F(1) to F(0).</text>
</comment>
<keyword evidence="14" id="KW-0175">Coiled coil</keyword>
<organism evidence="15 16">
    <name type="scientific">Candidatus Gottesmanbacteria bacterium GW2011_GWA2_47_9</name>
    <dbReference type="NCBI Taxonomy" id="1618445"/>
    <lineage>
        <taxon>Bacteria</taxon>
        <taxon>Candidatus Gottesmaniibacteriota</taxon>
    </lineage>
</organism>
<evidence type="ECO:0000256" key="1">
    <source>
        <dbReference type="ARBA" id="ARBA00005513"/>
    </source>
</evidence>
<evidence type="ECO:0000256" key="6">
    <source>
        <dbReference type="ARBA" id="ARBA00022989"/>
    </source>
</evidence>
<dbReference type="InterPro" id="IPR005864">
    <property type="entry name" value="ATP_synth_F0_bsu_bac"/>
</dbReference>
<accession>A0A0G1WYZ1</accession>
<evidence type="ECO:0000256" key="9">
    <source>
        <dbReference type="ARBA" id="ARBA00023310"/>
    </source>
</evidence>
<dbReference type="GO" id="GO:0045259">
    <property type="term" value="C:proton-transporting ATP synthase complex"/>
    <property type="evidence" value="ECO:0007669"/>
    <property type="project" value="UniProtKB-KW"/>
</dbReference>
<dbReference type="GO" id="GO:0005886">
    <property type="term" value="C:plasma membrane"/>
    <property type="evidence" value="ECO:0007669"/>
    <property type="project" value="UniProtKB-SubCell"/>
</dbReference>
<sequence>MEKLGIEPSLLLAQIINFAIIVVVLSKLLYKPILSMLEKRKREIEESLRLTDKLRADEEKLLEKKNKVIDEARREAVQIIEEARKQGKEEEAAIVKAARNEAEQILVKGKNELNTVREKMEKDVRKSAIELATLMSKRLLSSVMTSDDKHKILAKHLKELEGLEA</sequence>
<keyword evidence="7 12" id="KW-0406">Ion transport</keyword>
<evidence type="ECO:0000256" key="14">
    <source>
        <dbReference type="SAM" id="Coils"/>
    </source>
</evidence>
<comment type="similarity">
    <text evidence="1 12 13">Belongs to the ATPase B chain family.</text>
</comment>
<comment type="caution">
    <text evidence="15">The sequence shown here is derived from an EMBL/GenBank/DDBJ whole genome shotgun (WGS) entry which is preliminary data.</text>
</comment>
<dbReference type="SUPFAM" id="SSF81573">
    <property type="entry name" value="F1F0 ATP synthase subunit B, membrane domain"/>
    <property type="match status" value="1"/>
</dbReference>
<evidence type="ECO:0000256" key="7">
    <source>
        <dbReference type="ARBA" id="ARBA00023065"/>
    </source>
</evidence>
<keyword evidence="12" id="KW-1003">Cell membrane</keyword>
<dbReference type="NCBIfam" id="TIGR01144">
    <property type="entry name" value="ATP_synt_b"/>
    <property type="match status" value="1"/>
</dbReference>
<evidence type="ECO:0000256" key="12">
    <source>
        <dbReference type="HAMAP-Rule" id="MF_01398"/>
    </source>
</evidence>
<keyword evidence="6 12" id="KW-1133">Transmembrane helix</keyword>
<dbReference type="GO" id="GO:0046961">
    <property type="term" value="F:proton-transporting ATPase activity, rotational mechanism"/>
    <property type="evidence" value="ECO:0007669"/>
    <property type="project" value="TreeGrafter"/>
</dbReference>